<proteinExistence type="predicted"/>
<protein>
    <submittedName>
        <fullName evidence="2">Uncharacterized protein</fullName>
    </submittedName>
</protein>
<dbReference type="EMBL" id="BGPR01000807">
    <property type="protein sequence ID" value="GBM36236.1"/>
    <property type="molecule type" value="Genomic_DNA"/>
</dbReference>
<accession>A0A4Y2F748</accession>
<comment type="caution">
    <text evidence="2">The sequence shown here is derived from an EMBL/GenBank/DDBJ whole genome shotgun (WGS) entry which is preliminary data.</text>
</comment>
<feature type="region of interest" description="Disordered" evidence="1">
    <location>
        <begin position="71"/>
        <end position="101"/>
    </location>
</feature>
<organism evidence="2 3">
    <name type="scientific">Araneus ventricosus</name>
    <name type="common">Orbweaver spider</name>
    <name type="synonym">Epeira ventricosa</name>
    <dbReference type="NCBI Taxonomy" id="182803"/>
    <lineage>
        <taxon>Eukaryota</taxon>
        <taxon>Metazoa</taxon>
        <taxon>Ecdysozoa</taxon>
        <taxon>Arthropoda</taxon>
        <taxon>Chelicerata</taxon>
        <taxon>Arachnida</taxon>
        <taxon>Araneae</taxon>
        <taxon>Araneomorphae</taxon>
        <taxon>Entelegynae</taxon>
        <taxon>Araneoidea</taxon>
        <taxon>Araneidae</taxon>
        <taxon>Araneus</taxon>
    </lineage>
</organism>
<gene>
    <name evidence="2" type="ORF">AVEN_71944_1</name>
</gene>
<keyword evidence="3" id="KW-1185">Reference proteome</keyword>
<evidence type="ECO:0000256" key="1">
    <source>
        <dbReference type="SAM" id="MobiDB-lite"/>
    </source>
</evidence>
<sequence length="101" mass="11360">MLGMCQVTSLPPSARERGIIRNSPCNSEQHDGYLVTDIAILYHGEMARKTSELAPPHQAYAPHQWENVWPSTSDIPYNRPKYTSGFQRNRASNEEPSSSEA</sequence>
<feature type="compositionally biased region" description="Polar residues" evidence="1">
    <location>
        <begin position="84"/>
        <end position="101"/>
    </location>
</feature>
<evidence type="ECO:0000313" key="2">
    <source>
        <dbReference type="EMBL" id="GBM36236.1"/>
    </source>
</evidence>
<dbReference type="AlphaFoldDB" id="A0A4Y2F748"/>
<reference evidence="2 3" key="1">
    <citation type="journal article" date="2019" name="Sci. Rep.">
        <title>Orb-weaving spider Araneus ventricosus genome elucidates the spidroin gene catalogue.</title>
        <authorList>
            <person name="Kono N."/>
            <person name="Nakamura H."/>
            <person name="Ohtoshi R."/>
            <person name="Moran D.A.P."/>
            <person name="Shinohara A."/>
            <person name="Yoshida Y."/>
            <person name="Fujiwara M."/>
            <person name="Mori M."/>
            <person name="Tomita M."/>
            <person name="Arakawa K."/>
        </authorList>
    </citation>
    <scope>NUCLEOTIDE SEQUENCE [LARGE SCALE GENOMIC DNA]</scope>
</reference>
<dbReference type="Proteomes" id="UP000499080">
    <property type="component" value="Unassembled WGS sequence"/>
</dbReference>
<name>A0A4Y2F748_ARAVE</name>
<evidence type="ECO:0000313" key="3">
    <source>
        <dbReference type="Proteomes" id="UP000499080"/>
    </source>
</evidence>